<feature type="transmembrane region" description="Helical" evidence="2">
    <location>
        <begin position="15"/>
        <end position="41"/>
    </location>
</feature>
<keyword evidence="1" id="KW-0175">Coiled coil</keyword>
<gene>
    <name evidence="3" type="ORF">A2429_02655</name>
</gene>
<evidence type="ECO:0000256" key="1">
    <source>
        <dbReference type="SAM" id="Coils"/>
    </source>
</evidence>
<feature type="transmembrane region" description="Helical" evidence="2">
    <location>
        <begin position="48"/>
        <end position="69"/>
    </location>
</feature>
<sequence>MADKQNRLDIITPKITWWIGSPSSIVLHTLFFLIMLSLAIFGVNTTNMLLVLTTIVSLEAIYLSIFIQYTVNQQARVITEVAEDIGEVTEDVDEISKDVDEISKDVDELSKDVDEISEDVDDLQADAEKENVSDTETYARMERQIGVILAEITTLKNKELIKQSADQVGK</sequence>
<protein>
    <recommendedName>
        <fullName evidence="5">DUF1003 domain-containing protein</fullName>
    </recommendedName>
</protein>
<feature type="coiled-coil region" evidence="1">
    <location>
        <begin position="92"/>
        <end position="133"/>
    </location>
</feature>
<evidence type="ECO:0000313" key="3">
    <source>
        <dbReference type="EMBL" id="OHA55067.1"/>
    </source>
</evidence>
<dbReference type="AlphaFoldDB" id="A0A1G2Q3D6"/>
<organism evidence="3 4">
    <name type="scientific">Candidatus Veblenbacteria bacterium RIFOXYC1_FULL_42_9</name>
    <dbReference type="NCBI Taxonomy" id="1802427"/>
    <lineage>
        <taxon>Bacteria</taxon>
        <taxon>Candidatus Vebleniibacteriota</taxon>
    </lineage>
</organism>
<name>A0A1G2Q3D6_9BACT</name>
<keyword evidence="2" id="KW-0472">Membrane</keyword>
<evidence type="ECO:0008006" key="5">
    <source>
        <dbReference type="Google" id="ProtNLM"/>
    </source>
</evidence>
<dbReference type="Proteomes" id="UP000178199">
    <property type="component" value="Unassembled WGS sequence"/>
</dbReference>
<dbReference type="EMBL" id="MHTD01000045">
    <property type="protein sequence ID" value="OHA55067.1"/>
    <property type="molecule type" value="Genomic_DNA"/>
</dbReference>
<keyword evidence="2" id="KW-1133">Transmembrane helix</keyword>
<accession>A0A1G2Q3D6</accession>
<evidence type="ECO:0000256" key="2">
    <source>
        <dbReference type="SAM" id="Phobius"/>
    </source>
</evidence>
<comment type="caution">
    <text evidence="3">The sequence shown here is derived from an EMBL/GenBank/DDBJ whole genome shotgun (WGS) entry which is preliminary data.</text>
</comment>
<reference evidence="3 4" key="1">
    <citation type="journal article" date="2016" name="Nat. Commun.">
        <title>Thousands of microbial genomes shed light on interconnected biogeochemical processes in an aquifer system.</title>
        <authorList>
            <person name="Anantharaman K."/>
            <person name="Brown C.T."/>
            <person name="Hug L.A."/>
            <person name="Sharon I."/>
            <person name="Castelle C.J."/>
            <person name="Probst A.J."/>
            <person name="Thomas B.C."/>
            <person name="Singh A."/>
            <person name="Wilkins M.J."/>
            <person name="Karaoz U."/>
            <person name="Brodie E.L."/>
            <person name="Williams K.H."/>
            <person name="Hubbard S.S."/>
            <person name="Banfield J.F."/>
        </authorList>
    </citation>
    <scope>NUCLEOTIDE SEQUENCE [LARGE SCALE GENOMIC DNA]</scope>
</reference>
<dbReference type="SUPFAM" id="SSF58042">
    <property type="entry name" value="Outer membrane lipoprotein"/>
    <property type="match status" value="1"/>
</dbReference>
<evidence type="ECO:0000313" key="4">
    <source>
        <dbReference type="Proteomes" id="UP000178199"/>
    </source>
</evidence>
<dbReference type="Gene3D" id="1.20.1480.30">
    <property type="entry name" value="Designed four-helix bundle protein"/>
    <property type="match status" value="1"/>
</dbReference>
<keyword evidence="2" id="KW-0812">Transmembrane</keyword>
<proteinExistence type="predicted"/>